<dbReference type="Gene3D" id="1.10.560.10">
    <property type="entry name" value="GroEL-like equatorial domain"/>
    <property type="match status" value="1"/>
</dbReference>
<proteinExistence type="inferred from homology"/>
<dbReference type="PROSITE" id="PS00995">
    <property type="entry name" value="TCP1_3"/>
    <property type="match status" value="1"/>
</dbReference>
<dbReference type="InterPro" id="IPR027409">
    <property type="entry name" value="GroEL-like_apical_dom_sf"/>
</dbReference>
<dbReference type="PANTHER" id="PTHR11353">
    <property type="entry name" value="CHAPERONIN"/>
    <property type="match status" value="1"/>
</dbReference>
<sequence>MLKEGSKHFSGVEEATLKNIDACKQLAATVRTSLGPNGMNKMVINHLEKLFVTSDSATILKELEVQHPAARLLVLASKMQEEEMGDGTNLVVILAGELLVKAEELLHTGVHCSEIISGYNKAAEVALKALEEQVALTVDDMRDATQVGHVLRSVIAAKQYGLEDFVAPMIAKACVSVMPDDTSKFNIDNVRVAKILGGVSGATDIVRGMVLLREPLGTVRRVSGARIAVYGCPIDSTATETKGTVLIKSADELMNYTKSEEAQMEATIKAIADAGVNVVVCGQTIGEIAMHFLNRYNILALKTPSKFELRRICRTVGATSLVRLEPPQLSELGSCQEVVIREIGSTKCTVLDRGDAIGAKVTTIVVRGSTGNILDDLERTIEDGISVVKAMCADARFVPGGGACEMAVADALHKFGAQQPGLDQYAIHKFAEAMEVVPRTLADNAGLDATNMIANLYAGQHEGKRATGIDIDAGAAGDMVQKGVLDLYATKQQAFKLAADAAITVLRVDQIIMAKQAGGAKAPPQGGGGDD</sequence>
<dbReference type="Proteomes" id="UP000751190">
    <property type="component" value="Unassembled WGS sequence"/>
</dbReference>
<dbReference type="OMA" id="WGLKYAV"/>
<keyword evidence="5 8" id="KW-0067">ATP-binding</keyword>
<keyword evidence="6 8" id="KW-0143">Chaperone</keyword>
<dbReference type="GO" id="GO:0005737">
    <property type="term" value="C:cytoplasm"/>
    <property type="evidence" value="ECO:0007669"/>
    <property type="project" value="UniProtKB-SubCell"/>
</dbReference>
<dbReference type="SUPFAM" id="SSF52029">
    <property type="entry name" value="GroEL apical domain-like"/>
    <property type="match status" value="1"/>
</dbReference>
<dbReference type="GO" id="GO:0016887">
    <property type="term" value="F:ATP hydrolysis activity"/>
    <property type="evidence" value="ECO:0007669"/>
    <property type="project" value="InterPro"/>
</dbReference>
<evidence type="ECO:0000256" key="8">
    <source>
        <dbReference type="RuleBase" id="RU004187"/>
    </source>
</evidence>
<dbReference type="InterPro" id="IPR027413">
    <property type="entry name" value="GROEL-like_equatorial_sf"/>
</dbReference>
<dbReference type="InterPro" id="IPR012721">
    <property type="entry name" value="Chap_CCT_theta"/>
</dbReference>
<name>A0A8J6CG42_DIALT</name>
<evidence type="ECO:0000256" key="3">
    <source>
        <dbReference type="ARBA" id="ARBA00022490"/>
    </source>
</evidence>
<evidence type="ECO:0000256" key="6">
    <source>
        <dbReference type="ARBA" id="ARBA00023186"/>
    </source>
</evidence>
<dbReference type="SUPFAM" id="SSF48592">
    <property type="entry name" value="GroEL equatorial domain-like"/>
    <property type="match status" value="1"/>
</dbReference>
<dbReference type="GO" id="GO:0051082">
    <property type="term" value="F:unfolded protein binding"/>
    <property type="evidence" value="ECO:0007669"/>
    <property type="project" value="InterPro"/>
</dbReference>
<dbReference type="SUPFAM" id="SSF54849">
    <property type="entry name" value="GroEL-intermediate domain like"/>
    <property type="match status" value="1"/>
</dbReference>
<dbReference type="InterPro" id="IPR027410">
    <property type="entry name" value="TCP-1-like_intermed_sf"/>
</dbReference>
<dbReference type="OrthoDB" id="1748577at2759"/>
<dbReference type="FunFam" id="3.50.7.10:FF:000008">
    <property type="entry name" value="T-complex protein 1 subunit theta"/>
    <property type="match status" value="1"/>
</dbReference>
<dbReference type="InterPro" id="IPR002194">
    <property type="entry name" value="Chaperonin_TCP-1_CS"/>
</dbReference>
<dbReference type="CDD" id="cd03341">
    <property type="entry name" value="TCP1_theta"/>
    <property type="match status" value="1"/>
</dbReference>
<evidence type="ECO:0000256" key="5">
    <source>
        <dbReference type="ARBA" id="ARBA00022840"/>
    </source>
</evidence>
<dbReference type="PROSITE" id="PS00750">
    <property type="entry name" value="TCP1_1"/>
    <property type="match status" value="1"/>
</dbReference>
<evidence type="ECO:0000313" key="10">
    <source>
        <dbReference type="Proteomes" id="UP000751190"/>
    </source>
</evidence>
<dbReference type="InterPro" id="IPR002423">
    <property type="entry name" value="Cpn60/GroEL/TCP-1"/>
</dbReference>
<comment type="caution">
    <text evidence="9">The sequence shown here is derived from an EMBL/GenBank/DDBJ whole genome shotgun (WGS) entry which is preliminary data.</text>
</comment>
<dbReference type="Pfam" id="PF00118">
    <property type="entry name" value="Cpn60_TCP1"/>
    <property type="match status" value="1"/>
</dbReference>
<keyword evidence="10" id="KW-1185">Reference proteome</keyword>
<dbReference type="AlphaFoldDB" id="A0A8J6CG42"/>
<dbReference type="PRINTS" id="PR00304">
    <property type="entry name" value="TCOMPLEXTCP1"/>
</dbReference>
<comment type="subcellular location">
    <subcellularLocation>
        <location evidence="1">Cytoplasm</location>
    </subcellularLocation>
</comment>
<comment type="similarity">
    <text evidence="2 8">Belongs to the TCP-1 chaperonin family.</text>
</comment>
<dbReference type="NCBIfam" id="TIGR02346">
    <property type="entry name" value="chap_CCT_theta"/>
    <property type="match status" value="1"/>
</dbReference>
<evidence type="ECO:0000256" key="7">
    <source>
        <dbReference type="ARBA" id="ARBA00029602"/>
    </source>
</evidence>
<dbReference type="EMBL" id="JAGTXO010000002">
    <property type="protein sequence ID" value="KAG8469746.1"/>
    <property type="molecule type" value="Genomic_DNA"/>
</dbReference>
<dbReference type="InterPro" id="IPR017998">
    <property type="entry name" value="Chaperone_TCP-1"/>
</dbReference>
<dbReference type="GO" id="GO:0140662">
    <property type="term" value="F:ATP-dependent protein folding chaperone"/>
    <property type="evidence" value="ECO:0007669"/>
    <property type="project" value="InterPro"/>
</dbReference>
<dbReference type="Gene3D" id="3.30.260.10">
    <property type="entry name" value="TCP-1-like chaperonin intermediate domain"/>
    <property type="match status" value="1"/>
</dbReference>
<evidence type="ECO:0000256" key="1">
    <source>
        <dbReference type="ARBA" id="ARBA00004496"/>
    </source>
</evidence>
<gene>
    <name evidence="9" type="ORF">KFE25_006201</name>
</gene>
<dbReference type="GO" id="GO:0005524">
    <property type="term" value="F:ATP binding"/>
    <property type="evidence" value="ECO:0007669"/>
    <property type="project" value="UniProtKB-KW"/>
</dbReference>
<evidence type="ECO:0000256" key="2">
    <source>
        <dbReference type="ARBA" id="ARBA00008020"/>
    </source>
</evidence>
<dbReference type="Gene3D" id="3.50.7.10">
    <property type="entry name" value="GroEL"/>
    <property type="match status" value="1"/>
</dbReference>
<evidence type="ECO:0000313" key="9">
    <source>
        <dbReference type="EMBL" id="KAG8469746.1"/>
    </source>
</evidence>
<reference evidence="9" key="1">
    <citation type="submission" date="2021-05" db="EMBL/GenBank/DDBJ databases">
        <title>The genome of the haptophyte Pavlova lutheri (Diacronema luteri, Pavlovales) - a model for lipid biosynthesis in eukaryotic algae.</title>
        <authorList>
            <person name="Hulatt C.J."/>
            <person name="Posewitz M.C."/>
        </authorList>
    </citation>
    <scope>NUCLEOTIDE SEQUENCE</scope>
    <source>
        <strain evidence="9">NIVA-4/92</strain>
    </source>
</reference>
<protein>
    <recommendedName>
        <fullName evidence="7">CCT-theta</fullName>
    </recommendedName>
</protein>
<evidence type="ECO:0000256" key="4">
    <source>
        <dbReference type="ARBA" id="ARBA00022741"/>
    </source>
</evidence>
<accession>A0A8J6CG42</accession>
<keyword evidence="3" id="KW-0963">Cytoplasm</keyword>
<keyword evidence="4 8" id="KW-0547">Nucleotide-binding</keyword>
<organism evidence="9 10">
    <name type="scientific">Diacronema lutheri</name>
    <name type="common">Unicellular marine alga</name>
    <name type="synonym">Monochrysis lutheri</name>
    <dbReference type="NCBI Taxonomy" id="2081491"/>
    <lineage>
        <taxon>Eukaryota</taxon>
        <taxon>Haptista</taxon>
        <taxon>Haptophyta</taxon>
        <taxon>Pavlovophyceae</taxon>
        <taxon>Pavlovales</taxon>
        <taxon>Pavlovaceae</taxon>
        <taxon>Diacronema</taxon>
    </lineage>
</organism>